<dbReference type="EMBL" id="MU003516">
    <property type="protein sequence ID" value="KAF2468323.1"/>
    <property type="molecule type" value="Genomic_DNA"/>
</dbReference>
<evidence type="ECO:0000313" key="1">
    <source>
        <dbReference type="EMBL" id="KAF2468323.1"/>
    </source>
</evidence>
<keyword evidence="2" id="KW-1185">Reference proteome</keyword>
<accession>A0ACB6QP24</accession>
<evidence type="ECO:0000313" key="2">
    <source>
        <dbReference type="Proteomes" id="UP000799755"/>
    </source>
</evidence>
<protein>
    <submittedName>
        <fullName evidence="1">Uncharacterized protein</fullName>
    </submittedName>
</protein>
<organism evidence="1 2">
    <name type="scientific">Lindgomyces ingoldianus</name>
    <dbReference type="NCBI Taxonomy" id="673940"/>
    <lineage>
        <taxon>Eukaryota</taxon>
        <taxon>Fungi</taxon>
        <taxon>Dikarya</taxon>
        <taxon>Ascomycota</taxon>
        <taxon>Pezizomycotina</taxon>
        <taxon>Dothideomycetes</taxon>
        <taxon>Pleosporomycetidae</taxon>
        <taxon>Pleosporales</taxon>
        <taxon>Lindgomycetaceae</taxon>
        <taxon>Lindgomyces</taxon>
    </lineage>
</organism>
<comment type="caution">
    <text evidence="1">The sequence shown here is derived from an EMBL/GenBank/DDBJ whole genome shotgun (WGS) entry which is preliminary data.</text>
</comment>
<gene>
    <name evidence="1" type="ORF">BDR25DRAFT_373379</name>
</gene>
<dbReference type="Proteomes" id="UP000799755">
    <property type="component" value="Unassembled WGS sequence"/>
</dbReference>
<proteinExistence type="predicted"/>
<reference evidence="1" key="1">
    <citation type="journal article" date="2020" name="Stud. Mycol.">
        <title>101 Dothideomycetes genomes: a test case for predicting lifestyles and emergence of pathogens.</title>
        <authorList>
            <person name="Haridas S."/>
            <person name="Albert R."/>
            <person name="Binder M."/>
            <person name="Bloem J."/>
            <person name="Labutti K."/>
            <person name="Salamov A."/>
            <person name="Andreopoulos B."/>
            <person name="Baker S."/>
            <person name="Barry K."/>
            <person name="Bills G."/>
            <person name="Bluhm B."/>
            <person name="Cannon C."/>
            <person name="Castanera R."/>
            <person name="Culley D."/>
            <person name="Daum C."/>
            <person name="Ezra D."/>
            <person name="Gonzalez J."/>
            <person name="Henrissat B."/>
            <person name="Kuo A."/>
            <person name="Liang C."/>
            <person name="Lipzen A."/>
            <person name="Lutzoni F."/>
            <person name="Magnuson J."/>
            <person name="Mondo S."/>
            <person name="Nolan M."/>
            <person name="Ohm R."/>
            <person name="Pangilinan J."/>
            <person name="Park H.-J."/>
            <person name="Ramirez L."/>
            <person name="Alfaro M."/>
            <person name="Sun H."/>
            <person name="Tritt A."/>
            <person name="Yoshinaga Y."/>
            <person name="Zwiers L.-H."/>
            <person name="Turgeon B."/>
            <person name="Goodwin S."/>
            <person name="Spatafora J."/>
            <person name="Crous P."/>
            <person name="Grigoriev I."/>
        </authorList>
    </citation>
    <scope>NUCLEOTIDE SEQUENCE</scope>
    <source>
        <strain evidence="1">ATCC 200398</strain>
    </source>
</reference>
<name>A0ACB6QP24_9PLEO</name>
<sequence>MSTVAITPRSVELLDKKAPYQLDRQQVEDAAAKINKIAFLALIGTFTGLAVIAVTSRIFFHIRKRGKLFIDDLLVILAACCLMISTGFIYYMQPRMYMTATLAASLRNVALFTKSEMQSLPGLLRWNNLFLIFSWTSLMAIKMSFMALFWILIRDVSRRLTLLWQFVVVVIMLSWLFNILRNPIDCGWEKGTKCSPVPRYINELGWTSSAVDIATDVLIVLIPILLLRNSRLQFKQKLRILTFLCLNVFQIAICLGRSISSGFRDHKGRVKFGIVYTFLLIHVEASVAVIMGGVTAFRSVFVSQIRDRDREPQFAERRSPNTYQRIFSWLKVSGKKSRRDRSQKTQRGGGVFLAGPATGGTLRGLGSFIRRHEREPGHTTCDSPIIESHYDSLLSYHNYIRDKKTQEASVPLDEFNRKGESEVSHCRFVQTVVKGADES</sequence>